<evidence type="ECO:0000256" key="1">
    <source>
        <dbReference type="ARBA" id="ARBA00022723"/>
    </source>
</evidence>
<dbReference type="PANTHER" id="PTHR23323">
    <property type="entry name" value="VACUOLAR PROTEIN SORTING-ASSOCIATED PROTEIN"/>
    <property type="match status" value="1"/>
</dbReference>
<dbReference type="Pfam" id="PF26148">
    <property type="entry name" value="VPS18_RING_C"/>
    <property type="match status" value="1"/>
</dbReference>
<evidence type="ECO:0000256" key="5">
    <source>
        <dbReference type="ARBA" id="ARBA00029433"/>
    </source>
</evidence>
<dbReference type="CDD" id="cd16462">
    <property type="entry name" value="RING-H2_Pep3p-like"/>
    <property type="match status" value="1"/>
</dbReference>
<feature type="domain" description="Pep3/Vps18 RING C-terminal" evidence="7">
    <location>
        <begin position="873"/>
        <end position="956"/>
    </location>
</feature>
<keyword evidence="4" id="KW-0472">Membrane</keyword>
<dbReference type="Pfam" id="PF05131">
    <property type="entry name" value="Pep3_Vps18"/>
    <property type="match status" value="1"/>
</dbReference>
<dbReference type="GO" id="GO:0048284">
    <property type="term" value="P:organelle fusion"/>
    <property type="evidence" value="ECO:0007669"/>
    <property type="project" value="TreeGrafter"/>
</dbReference>
<evidence type="ECO:0000256" key="4">
    <source>
        <dbReference type="ARBA" id="ARBA00023136"/>
    </source>
</evidence>
<dbReference type="GO" id="GO:0007033">
    <property type="term" value="P:vacuole organization"/>
    <property type="evidence" value="ECO:0007669"/>
    <property type="project" value="TreeGrafter"/>
</dbReference>
<dbReference type="SUPFAM" id="SSF69322">
    <property type="entry name" value="Tricorn protease domain 2"/>
    <property type="match status" value="1"/>
</dbReference>
<dbReference type="AlphaFoldDB" id="A0AAV5S684"/>
<evidence type="ECO:0000256" key="3">
    <source>
        <dbReference type="ARBA" id="ARBA00022833"/>
    </source>
</evidence>
<proteinExistence type="predicted"/>
<dbReference type="PANTHER" id="PTHR23323:SF26">
    <property type="entry name" value="VACUOLAR PROTEIN SORTING-ASSOCIATED PROTEIN 18 HOMOLOG"/>
    <property type="match status" value="1"/>
</dbReference>
<dbReference type="GO" id="GO:0007032">
    <property type="term" value="P:endosome organization"/>
    <property type="evidence" value="ECO:0007669"/>
    <property type="project" value="TreeGrafter"/>
</dbReference>
<evidence type="ECO:0000259" key="6">
    <source>
        <dbReference type="Pfam" id="PF05131"/>
    </source>
</evidence>
<dbReference type="InterPro" id="IPR058919">
    <property type="entry name" value="Pep3/Vps18_RING_C"/>
</dbReference>
<comment type="subcellular location">
    <subcellularLocation>
        <location evidence="5">Endomembrane system</location>
        <topology evidence="5">Peripheral membrane protein</topology>
        <orientation evidence="5">Cytoplasmic side</orientation>
    </subcellularLocation>
</comment>
<feature type="domain" description="Pep3/Vps18 beta-propeller" evidence="6">
    <location>
        <begin position="3"/>
        <end position="363"/>
    </location>
</feature>
<dbReference type="EMBL" id="BTGD01000025">
    <property type="protein sequence ID" value="GMM59150.1"/>
    <property type="molecule type" value="Genomic_DNA"/>
</dbReference>
<evidence type="ECO:0000313" key="9">
    <source>
        <dbReference type="Proteomes" id="UP001377567"/>
    </source>
</evidence>
<evidence type="ECO:0000313" key="8">
    <source>
        <dbReference type="EMBL" id="GMM59150.1"/>
    </source>
</evidence>
<keyword evidence="9" id="KW-1185">Reference proteome</keyword>
<evidence type="ECO:0000256" key="2">
    <source>
        <dbReference type="ARBA" id="ARBA00022771"/>
    </source>
</evidence>
<keyword evidence="3" id="KW-0862">Zinc</keyword>
<sequence>MDVHLEHVQLESVKGIESNIASLQVASNSFVFGLSTGHIYYIDLDKPSIIHDVQIPMMNEPSAPTEKLLATWLSGDGSNLLVKTNFANYYVVNLGILEKDPKNKQKSVFAIKKLLKKDVDIRHAQWIDPLNLLCGTANGKVIHIDFATSLKAPRVTVCWSSKKEREIQGLLYSPQVGNLLVVVKDRLLLWKSGDSGIKAPGELLKNEPAEDEDFKHFNQVNGGKSGDYRTRFTTLNNRSFAWATSSAVIYGDISVKQRDILNNANILFNSELPEIRHTNTPNDVPIKGLTLTDYHIIVLRGSAITVINQLNNKVVYQENIHVSSYSDDGPAETFIGITCDNFNEKGEYTFWCYSNSNVYEIIVNNESHAVWNILCDQQQFDEALKLKGLDSWEKSLINFKKGSYLIEKENDMKGAAESFGNSDAATIGSIALKFMQKDLQGKNTDARVNMDALQDYLITKMKTLRENDTTTKYKLPRALLSSWIVWNYMQQLNDIDEQISADSGEEESSLIERKNAIQLSFNTFLEKNVNSLNPSIIYKIISNQNRAYDLLFFAGLINDYEYMISYWIKHENWYECLKILLKFQDLSTVYKYSTVLLVNSPDATVNTWMKIKQLNPENLLPAILTYFTNFQKKTNPTRNSLVREENYALVYLINFIESNYQTNASIPSIIYNTVLYMMISVNKSGSGTFLDDNKNIIKFVQTYDGKFDTNFILKISMRFNNHEVTMYLLSELGLYDDAIKIGLQNNMVDESKKVISKIDIKDSNEINKQKLKKKMWLKVAAHVLSNSDSDTLDIKQSVNSFIIESNGILEIKDLLPLCNKMTTVANLKDELIKSLENHNERMVTISNDIKRSITLKERIKADIKNFDKNYNKIEPGNSCDSCGKFLQSRKFIVFPCNHCYHKDCIIKLILGSTDYNLIGEIQKVTKNVSQLAPVTDKKLEGLLSTKCYLCSDMNINNIDDALMVDQAEKKKWNI</sequence>
<reference evidence="8 9" key="1">
    <citation type="journal article" date="2023" name="Elife">
        <title>Identification of key yeast species and microbe-microbe interactions impacting larval growth of Drosophila in the wild.</title>
        <authorList>
            <person name="Mure A."/>
            <person name="Sugiura Y."/>
            <person name="Maeda R."/>
            <person name="Honda K."/>
            <person name="Sakurai N."/>
            <person name="Takahashi Y."/>
            <person name="Watada M."/>
            <person name="Katoh T."/>
            <person name="Gotoh A."/>
            <person name="Gotoh Y."/>
            <person name="Taniguchi I."/>
            <person name="Nakamura K."/>
            <person name="Hayashi T."/>
            <person name="Katayama T."/>
            <person name="Uemura T."/>
            <person name="Hattori Y."/>
        </authorList>
    </citation>
    <scope>NUCLEOTIDE SEQUENCE [LARGE SCALE GENOMIC DNA]</scope>
    <source>
        <strain evidence="8 9">KH-74</strain>
    </source>
</reference>
<organism evidence="8 9">
    <name type="scientific">Maudiozyma humilis</name>
    <name type="common">Sour dough yeast</name>
    <name type="synonym">Kazachstania humilis</name>
    <dbReference type="NCBI Taxonomy" id="51915"/>
    <lineage>
        <taxon>Eukaryota</taxon>
        <taxon>Fungi</taxon>
        <taxon>Dikarya</taxon>
        <taxon>Ascomycota</taxon>
        <taxon>Saccharomycotina</taxon>
        <taxon>Saccharomycetes</taxon>
        <taxon>Saccharomycetales</taxon>
        <taxon>Saccharomycetaceae</taxon>
        <taxon>Maudiozyma</taxon>
    </lineage>
</organism>
<dbReference type="SUPFAM" id="SSF57850">
    <property type="entry name" value="RING/U-box"/>
    <property type="match status" value="1"/>
</dbReference>
<accession>A0AAV5S684</accession>
<gene>
    <name evidence="8" type="ORF">DAKH74_057670</name>
</gene>
<dbReference type="InterPro" id="IPR007810">
    <property type="entry name" value="Pep3/Vps18_beta-prop"/>
</dbReference>
<dbReference type="GO" id="GO:0030897">
    <property type="term" value="C:HOPS complex"/>
    <property type="evidence" value="ECO:0007669"/>
    <property type="project" value="TreeGrafter"/>
</dbReference>
<dbReference type="Proteomes" id="UP001377567">
    <property type="component" value="Unassembled WGS sequence"/>
</dbReference>
<dbReference type="GO" id="GO:0008270">
    <property type="term" value="F:zinc ion binding"/>
    <property type="evidence" value="ECO:0007669"/>
    <property type="project" value="UniProtKB-KW"/>
</dbReference>
<comment type="caution">
    <text evidence="8">The sequence shown here is derived from an EMBL/GenBank/DDBJ whole genome shotgun (WGS) entry which is preliminary data.</text>
</comment>
<keyword evidence="2" id="KW-0863">Zinc-finger</keyword>
<dbReference type="GO" id="GO:0006904">
    <property type="term" value="P:vesicle docking involved in exocytosis"/>
    <property type="evidence" value="ECO:0007669"/>
    <property type="project" value="TreeGrafter"/>
</dbReference>
<evidence type="ECO:0000259" key="7">
    <source>
        <dbReference type="Pfam" id="PF26148"/>
    </source>
</evidence>
<protein>
    <submittedName>
        <fullName evidence="8">Tethering complex subunit</fullName>
    </submittedName>
</protein>
<keyword evidence="1" id="KW-0479">Metal-binding</keyword>
<dbReference type="GO" id="GO:0005768">
    <property type="term" value="C:endosome"/>
    <property type="evidence" value="ECO:0007669"/>
    <property type="project" value="TreeGrafter"/>
</dbReference>
<name>A0AAV5S684_MAUHU</name>
<dbReference type="GO" id="GO:0030674">
    <property type="term" value="F:protein-macromolecule adaptor activity"/>
    <property type="evidence" value="ECO:0007669"/>
    <property type="project" value="TreeGrafter"/>
</dbReference>